<evidence type="ECO:0000313" key="1">
    <source>
        <dbReference type="EMBL" id="GAX87663.1"/>
    </source>
</evidence>
<evidence type="ECO:0000313" key="2">
    <source>
        <dbReference type="Proteomes" id="UP000217944"/>
    </source>
</evidence>
<protein>
    <submittedName>
        <fullName evidence="1">Uncharacterized protein</fullName>
    </submittedName>
</protein>
<organism evidence="1 2">
    <name type="scientific">Lebetimonas natsushimae</name>
    <dbReference type="NCBI Taxonomy" id="1936991"/>
    <lineage>
        <taxon>Bacteria</taxon>
        <taxon>Pseudomonadati</taxon>
        <taxon>Campylobacterota</taxon>
        <taxon>Epsilonproteobacteria</taxon>
        <taxon>Nautiliales</taxon>
        <taxon>Nautiliaceae</taxon>
        <taxon>Lebetimonas</taxon>
    </lineage>
</organism>
<comment type="caution">
    <text evidence="1">The sequence shown here is derived from an EMBL/GenBank/DDBJ whole genome shotgun (WGS) entry which is preliminary data.</text>
</comment>
<name>A0A292YEI3_9BACT</name>
<sequence length="219" mass="25063">MEVIMVIRGNTNIVKVYDYSYLINLNEYDLSDSKDLERLNDAVVSFLDSGEAEALSLNEELVGVNPDGTEIEIENNVYTAEEVDYDNKNVNNIINENFKVGDVVLLLRANGEGYFEYEVNPKVDELKIGYTACDMEAPDNEFYNNFCDLLLPYSVTVNGEKIEITANNFYPKSEMTAELYVVKEEEGVKFLDKVSELDVMHFGWDLFEDIIQVDYDESK</sequence>
<gene>
    <name evidence="1" type="ORF">LNAT_P0960</name>
</gene>
<dbReference type="EMBL" id="BDME01000002">
    <property type="protein sequence ID" value="GAX87663.1"/>
    <property type="molecule type" value="Genomic_DNA"/>
</dbReference>
<dbReference type="Proteomes" id="UP000217944">
    <property type="component" value="Unassembled WGS sequence"/>
</dbReference>
<accession>A0A292YEI3</accession>
<keyword evidence="2" id="KW-1185">Reference proteome</keyword>
<dbReference type="AlphaFoldDB" id="A0A292YEI3"/>
<reference evidence="1 2" key="1">
    <citation type="journal article" date="2017" name="Syst. Appl. Microbiol.">
        <title>Lebetimonas natsushimae sp. nov., a novel strictly anaerobic, moderately thermophilic chemoautotroph isolated from a deep-sea hydrothermal vent polychaete nest in the Mid-Okinawa Trough.</title>
        <authorList>
            <person name="Nagata R."/>
            <person name="Takaki Y."/>
            <person name="Tame A."/>
            <person name="Nunoura T."/>
            <person name="Muto H."/>
            <person name="Mino S."/>
            <person name="Sawayama S."/>
            <person name="Takai K."/>
            <person name="Nakagawa S."/>
        </authorList>
    </citation>
    <scope>NUCLEOTIDE SEQUENCE [LARGE SCALE GENOMIC DNA]</scope>
    <source>
        <strain evidence="1 2">HS1857</strain>
    </source>
</reference>
<proteinExistence type="predicted"/>